<sequence length="164" mass="17216">MSRSDLAPLAVPLAGYYSTATPEQVLSPPAPRIPPPGTFGFMMPPTVLSVLLPPTPRLYDRAEPSLVALVAPASELGVDLPSPNEDADVAIVLDRTVEGFRDRSFFLLRDAAGGVLLKAYAESAAYEDDARAGLVLAEVLMCTVPFCAGMGGGSSGFGEEDELF</sequence>
<organism evidence="1 2">
    <name type="scientific">Tetraparma gracilis</name>
    <dbReference type="NCBI Taxonomy" id="2962635"/>
    <lineage>
        <taxon>Eukaryota</taxon>
        <taxon>Sar</taxon>
        <taxon>Stramenopiles</taxon>
        <taxon>Ochrophyta</taxon>
        <taxon>Bolidophyceae</taxon>
        <taxon>Parmales</taxon>
        <taxon>Triparmaceae</taxon>
        <taxon>Tetraparma</taxon>
    </lineage>
</organism>
<reference evidence="1 2" key="1">
    <citation type="journal article" date="2023" name="Commun. Biol.">
        <title>Genome analysis of Parmales, the sister group of diatoms, reveals the evolutionary specialization of diatoms from phago-mixotrophs to photoautotrophs.</title>
        <authorList>
            <person name="Ban H."/>
            <person name="Sato S."/>
            <person name="Yoshikawa S."/>
            <person name="Yamada K."/>
            <person name="Nakamura Y."/>
            <person name="Ichinomiya M."/>
            <person name="Sato N."/>
            <person name="Blanc-Mathieu R."/>
            <person name="Endo H."/>
            <person name="Kuwata A."/>
            <person name="Ogata H."/>
        </authorList>
    </citation>
    <scope>NUCLEOTIDE SEQUENCE [LARGE SCALE GENOMIC DNA]</scope>
</reference>
<dbReference type="Proteomes" id="UP001165060">
    <property type="component" value="Unassembled WGS sequence"/>
</dbReference>
<evidence type="ECO:0000313" key="1">
    <source>
        <dbReference type="EMBL" id="GMI42737.1"/>
    </source>
</evidence>
<comment type="caution">
    <text evidence="1">The sequence shown here is derived from an EMBL/GenBank/DDBJ whole genome shotgun (WGS) entry which is preliminary data.</text>
</comment>
<dbReference type="EMBL" id="BRYB01002307">
    <property type="protein sequence ID" value="GMI42737.1"/>
    <property type="molecule type" value="Genomic_DNA"/>
</dbReference>
<proteinExistence type="predicted"/>
<protein>
    <submittedName>
        <fullName evidence="1">Uncharacterized protein</fullName>
    </submittedName>
</protein>
<keyword evidence="2" id="KW-1185">Reference proteome</keyword>
<gene>
    <name evidence="1" type="ORF">TeGR_g10477</name>
</gene>
<name>A0ABQ6N8I1_9STRA</name>
<accession>A0ABQ6N8I1</accession>
<evidence type="ECO:0000313" key="2">
    <source>
        <dbReference type="Proteomes" id="UP001165060"/>
    </source>
</evidence>